<dbReference type="PANTHER" id="PTHR37299">
    <property type="entry name" value="TRANSCRIPTIONAL REGULATOR-RELATED"/>
    <property type="match status" value="1"/>
</dbReference>
<dbReference type="Proteomes" id="UP000754226">
    <property type="component" value="Unassembled WGS sequence"/>
</dbReference>
<feature type="domain" description="HTH LytTR-type" evidence="1">
    <location>
        <begin position="132"/>
        <end position="231"/>
    </location>
</feature>
<evidence type="ECO:0000313" key="2">
    <source>
        <dbReference type="EMBL" id="MBS5520553.1"/>
    </source>
</evidence>
<name>A0A943I6E2_9FIRM</name>
<protein>
    <submittedName>
        <fullName evidence="2">LytTR family transcriptional regulator</fullName>
    </submittedName>
</protein>
<comment type="caution">
    <text evidence="2">The sequence shown here is derived from an EMBL/GenBank/DDBJ whole genome shotgun (WGS) entry which is preliminary data.</text>
</comment>
<dbReference type="SMART" id="SM00850">
    <property type="entry name" value="LytTR"/>
    <property type="match status" value="1"/>
</dbReference>
<dbReference type="SUPFAM" id="SSF52172">
    <property type="entry name" value="CheY-like"/>
    <property type="match status" value="1"/>
</dbReference>
<dbReference type="PANTHER" id="PTHR37299:SF1">
    <property type="entry name" value="STAGE 0 SPORULATION PROTEIN A HOMOLOG"/>
    <property type="match status" value="1"/>
</dbReference>
<accession>A0A943I6E2</accession>
<gene>
    <name evidence="2" type="ORF">KHX13_09650</name>
</gene>
<dbReference type="GO" id="GO:0000156">
    <property type="term" value="F:phosphorelay response regulator activity"/>
    <property type="evidence" value="ECO:0007669"/>
    <property type="project" value="InterPro"/>
</dbReference>
<dbReference type="PROSITE" id="PS50930">
    <property type="entry name" value="HTH_LYTTR"/>
    <property type="match status" value="1"/>
</dbReference>
<dbReference type="EMBL" id="JAGZCZ010000014">
    <property type="protein sequence ID" value="MBS5520553.1"/>
    <property type="molecule type" value="Genomic_DNA"/>
</dbReference>
<sequence length="238" mass="27718">MFSVALFDSVRANLNETSDQLNSLSALPEIMHLYRYSKFSSLLTSLSRQGKFQLIILQSLSTPFPDLSLARRIRQYDRRVPIIIVTDNESLCLEGYDVPIFQFYTQAMTVQQMRMVLESLMDHAPDMGNRFFIFSSDQSMYQVRLSDITFFEANRSSLFIHTTQKSYACRDTLKNLQVRLRRFPFERIHKSFIVNTKFISCLQSDSLILQDGTVLPVSKHKMAPMRHYLKLLMESSLL</sequence>
<dbReference type="Pfam" id="PF04397">
    <property type="entry name" value="LytTR"/>
    <property type="match status" value="1"/>
</dbReference>
<evidence type="ECO:0000259" key="1">
    <source>
        <dbReference type="PROSITE" id="PS50930"/>
    </source>
</evidence>
<dbReference type="InterPro" id="IPR007492">
    <property type="entry name" value="LytTR_DNA-bd_dom"/>
</dbReference>
<dbReference type="AlphaFoldDB" id="A0A943I6E2"/>
<proteinExistence type="predicted"/>
<evidence type="ECO:0000313" key="3">
    <source>
        <dbReference type="Proteomes" id="UP000754226"/>
    </source>
</evidence>
<organism evidence="2 3">
    <name type="scientific">Acidaminococcus intestini</name>
    <dbReference type="NCBI Taxonomy" id="187327"/>
    <lineage>
        <taxon>Bacteria</taxon>
        <taxon>Bacillati</taxon>
        <taxon>Bacillota</taxon>
        <taxon>Negativicutes</taxon>
        <taxon>Acidaminococcales</taxon>
        <taxon>Acidaminococcaceae</taxon>
        <taxon>Acidaminococcus</taxon>
    </lineage>
</organism>
<dbReference type="InterPro" id="IPR011006">
    <property type="entry name" value="CheY-like_superfamily"/>
</dbReference>
<dbReference type="InterPro" id="IPR046947">
    <property type="entry name" value="LytR-like"/>
</dbReference>
<dbReference type="Gene3D" id="2.40.50.1020">
    <property type="entry name" value="LytTr DNA-binding domain"/>
    <property type="match status" value="1"/>
</dbReference>
<dbReference type="GO" id="GO:0003677">
    <property type="term" value="F:DNA binding"/>
    <property type="evidence" value="ECO:0007669"/>
    <property type="project" value="InterPro"/>
</dbReference>
<reference evidence="2" key="1">
    <citation type="submission" date="2021-02" db="EMBL/GenBank/DDBJ databases">
        <title>Infant gut strain persistence is associated with maternal origin, phylogeny, and functional potential including surface adhesion and iron acquisition.</title>
        <authorList>
            <person name="Lou Y.C."/>
        </authorList>
    </citation>
    <scope>NUCLEOTIDE SEQUENCE</scope>
    <source>
        <strain evidence="2">L3_106_000M1_dasL3_106_000M1_concoct_15</strain>
    </source>
</reference>